<dbReference type="RefSeq" id="WP_248904148.1">
    <property type="nucleotide sequence ID" value="NZ_CP109979.1"/>
</dbReference>
<protein>
    <submittedName>
        <fullName evidence="2">Uncharacterized protein</fullName>
    </submittedName>
</protein>
<feature type="transmembrane region" description="Helical" evidence="1">
    <location>
        <begin position="101"/>
        <end position="127"/>
    </location>
</feature>
<name>A0ABD5YH35_9EURY</name>
<proteinExistence type="predicted"/>
<gene>
    <name evidence="2" type="ORF">ACFQL7_01380</name>
</gene>
<sequence length="128" mass="14017">MRRSTLIGLGYAGFGVLFLANAVTGNWIQSGSCDYIQQQLFVNVVSGSWTQSISCANIRRRMITWGVLGGIWLLVSVFALLRPEQFENKGDTTEIGYGAMFSAVFVVLLVLSGGVLINVILSLIYMVF</sequence>
<accession>A0ABD5YH35</accession>
<keyword evidence="3" id="KW-1185">Reference proteome</keyword>
<keyword evidence="1" id="KW-0812">Transmembrane</keyword>
<keyword evidence="1" id="KW-1133">Transmembrane helix</keyword>
<feature type="transmembrane region" description="Helical" evidence="1">
    <location>
        <begin position="62"/>
        <end position="81"/>
    </location>
</feature>
<dbReference type="GeneID" id="76198186"/>
<keyword evidence="1" id="KW-0472">Membrane</keyword>
<evidence type="ECO:0000313" key="3">
    <source>
        <dbReference type="Proteomes" id="UP001596417"/>
    </source>
</evidence>
<organism evidence="2 3">
    <name type="scientific">Halocatena marina</name>
    <dbReference type="NCBI Taxonomy" id="2934937"/>
    <lineage>
        <taxon>Archaea</taxon>
        <taxon>Methanobacteriati</taxon>
        <taxon>Methanobacteriota</taxon>
        <taxon>Stenosarchaea group</taxon>
        <taxon>Halobacteria</taxon>
        <taxon>Halobacteriales</taxon>
        <taxon>Natronomonadaceae</taxon>
        <taxon>Halocatena</taxon>
    </lineage>
</organism>
<evidence type="ECO:0000256" key="1">
    <source>
        <dbReference type="SAM" id="Phobius"/>
    </source>
</evidence>
<comment type="caution">
    <text evidence="2">The sequence shown here is derived from an EMBL/GenBank/DDBJ whole genome shotgun (WGS) entry which is preliminary data.</text>
</comment>
<feature type="transmembrane region" description="Helical" evidence="1">
    <location>
        <begin position="6"/>
        <end position="28"/>
    </location>
</feature>
<reference evidence="2 3" key="1">
    <citation type="journal article" date="2019" name="Int. J. Syst. Evol. Microbiol.">
        <title>The Global Catalogue of Microorganisms (GCM) 10K type strain sequencing project: providing services to taxonomists for standard genome sequencing and annotation.</title>
        <authorList>
            <consortium name="The Broad Institute Genomics Platform"/>
            <consortium name="The Broad Institute Genome Sequencing Center for Infectious Disease"/>
            <person name="Wu L."/>
            <person name="Ma J."/>
        </authorList>
    </citation>
    <scope>NUCLEOTIDE SEQUENCE [LARGE SCALE GENOMIC DNA]</scope>
    <source>
        <strain evidence="2 3">RDMS1</strain>
    </source>
</reference>
<dbReference type="AlphaFoldDB" id="A0ABD5YH35"/>
<evidence type="ECO:0000313" key="2">
    <source>
        <dbReference type="EMBL" id="MFC7188634.1"/>
    </source>
</evidence>
<dbReference type="Proteomes" id="UP001596417">
    <property type="component" value="Unassembled WGS sequence"/>
</dbReference>
<dbReference type="EMBL" id="JBHTAX010000001">
    <property type="protein sequence ID" value="MFC7188634.1"/>
    <property type="molecule type" value="Genomic_DNA"/>
</dbReference>